<feature type="chain" id="PRO_5040933975" evidence="1">
    <location>
        <begin position="20"/>
        <end position="391"/>
    </location>
</feature>
<dbReference type="Proteomes" id="UP001144673">
    <property type="component" value="Chromosome 1"/>
</dbReference>
<reference evidence="2" key="1">
    <citation type="journal article" date="2023" name="Access Microbiol">
        <title>De-novo genome assembly for Akanthomyces muscarius, a biocontrol agent of insect agricultural pests.</title>
        <authorList>
            <person name="Erdos Z."/>
            <person name="Studholme D.J."/>
            <person name="Raymond B."/>
            <person name="Sharma M."/>
        </authorList>
    </citation>
    <scope>NUCLEOTIDE SEQUENCE</scope>
    <source>
        <strain evidence="2">Ve6</strain>
    </source>
</reference>
<evidence type="ECO:0000256" key="1">
    <source>
        <dbReference type="SAM" id="SignalP"/>
    </source>
</evidence>
<keyword evidence="3" id="KW-1185">Reference proteome</keyword>
<dbReference type="GO" id="GO:0008237">
    <property type="term" value="F:metallopeptidase activity"/>
    <property type="evidence" value="ECO:0007669"/>
    <property type="project" value="InterPro"/>
</dbReference>
<evidence type="ECO:0000313" key="2">
    <source>
        <dbReference type="EMBL" id="KAJ4165705.1"/>
    </source>
</evidence>
<name>A0A9W8QQL7_AKAMU</name>
<protein>
    <submittedName>
        <fullName evidence="2">Uncharacterized protein</fullName>
    </submittedName>
</protein>
<evidence type="ECO:0000313" key="3">
    <source>
        <dbReference type="Proteomes" id="UP001144673"/>
    </source>
</evidence>
<gene>
    <name evidence="2" type="ORF">LMH87_007326</name>
</gene>
<organism evidence="2 3">
    <name type="scientific">Akanthomyces muscarius</name>
    <name type="common">Entomopathogenic fungus</name>
    <name type="synonym">Lecanicillium muscarium</name>
    <dbReference type="NCBI Taxonomy" id="2231603"/>
    <lineage>
        <taxon>Eukaryota</taxon>
        <taxon>Fungi</taxon>
        <taxon>Dikarya</taxon>
        <taxon>Ascomycota</taxon>
        <taxon>Pezizomycotina</taxon>
        <taxon>Sordariomycetes</taxon>
        <taxon>Hypocreomycetidae</taxon>
        <taxon>Hypocreales</taxon>
        <taxon>Cordycipitaceae</taxon>
        <taxon>Akanthomyces</taxon>
    </lineage>
</organism>
<dbReference type="AlphaFoldDB" id="A0A9W8QQL7"/>
<dbReference type="SUPFAM" id="SSF55486">
    <property type="entry name" value="Metalloproteases ('zincins'), catalytic domain"/>
    <property type="match status" value="1"/>
</dbReference>
<dbReference type="Gene3D" id="3.40.390.10">
    <property type="entry name" value="Collagenase (Catalytic Domain)"/>
    <property type="match status" value="1"/>
</dbReference>
<comment type="caution">
    <text evidence="2">The sequence shown here is derived from an EMBL/GenBank/DDBJ whole genome shotgun (WGS) entry which is preliminary data.</text>
</comment>
<keyword evidence="1" id="KW-0732">Signal</keyword>
<dbReference type="KEGG" id="amus:LMH87_007326"/>
<dbReference type="InterPro" id="IPR024079">
    <property type="entry name" value="MetalloPept_cat_dom_sf"/>
</dbReference>
<dbReference type="RefSeq" id="XP_056060620.1">
    <property type="nucleotide sequence ID" value="XM_056192396.1"/>
</dbReference>
<accession>A0A9W8QQL7</accession>
<sequence>MKVQSLLQAVLSHAALVLAGSRAWEASIAVNRANASHALFSRDSTLSNSYGNGSVSSGHTGYIGKRWIGNPNSPTHDFPYKLWENGNIDVCFEDKSHTHKGTSKTTEAILKDDLTAARELWRNVGLDNKDNHFAFEFRDRAWCDSHRRNDYLEIAYAGEGVRKMATSPGQVIKTSDTPTDGEAGSTSILSDLTTMGMKNVVSNYAHEMGHAWGLFHEHQNPMFWSGDYSSFERDKSFFGKDNWNCKNLLDYEAAVARVDANDKLQDYEKPKHKEWLCTKRSIALTYDFSGHDYLPIEHAKWEQGRKEPDYDSIMIYPSDCGAKPGTKILLQKPSGKDIDPVYKPTKNDVKGLKTLYSMPTSKTKKFLGAIGSAVKDTFDKDRKKDSDSTCK</sequence>
<dbReference type="EMBL" id="JAJHUN010000001">
    <property type="protein sequence ID" value="KAJ4165705.1"/>
    <property type="molecule type" value="Genomic_DNA"/>
</dbReference>
<dbReference type="GeneID" id="80894485"/>
<feature type="signal peptide" evidence="1">
    <location>
        <begin position="1"/>
        <end position="19"/>
    </location>
</feature>
<proteinExistence type="predicted"/>